<evidence type="ECO:0000256" key="1">
    <source>
        <dbReference type="ARBA" id="ARBA00013081"/>
    </source>
</evidence>
<feature type="domain" description="PPM-type phosphatase" evidence="7">
    <location>
        <begin position="105"/>
        <end position="300"/>
    </location>
</feature>
<accession>A0A3L6R0M3</accession>
<comment type="caution">
    <text evidence="8">The sequence shown here is derived from an EMBL/GenBank/DDBJ whole genome shotgun (WGS) entry which is preliminary data.</text>
</comment>
<dbReference type="Proteomes" id="UP000275267">
    <property type="component" value="Unassembled WGS sequence"/>
</dbReference>
<feature type="region of interest" description="Disordered" evidence="6">
    <location>
        <begin position="56"/>
        <end position="76"/>
    </location>
</feature>
<dbReference type="SMART" id="SM00332">
    <property type="entry name" value="PP2Cc"/>
    <property type="match status" value="1"/>
</dbReference>
<gene>
    <name evidence="8" type="ORF">C2845_PM08G14790</name>
</gene>
<dbReference type="CDD" id="cd00143">
    <property type="entry name" value="PP2Cc"/>
    <property type="match status" value="1"/>
</dbReference>
<evidence type="ECO:0000313" key="9">
    <source>
        <dbReference type="Proteomes" id="UP000275267"/>
    </source>
</evidence>
<evidence type="ECO:0000256" key="3">
    <source>
        <dbReference type="ARBA" id="ARBA00022912"/>
    </source>
</evidence>
<feature type="compositionally biased region" description="Basic residues" evidence="6">
    <location>
        <begin position="14"/>
        <end position="23"/>
    </location>
</feature>
<dbReference type="Pfam" id="PF00481">
    <property type="entry name" value="PP2C"/>
    <property type="match status" value="1"/>
</dbReference>
<keyword evidence="2" id="KW-0378">Hydrolase</keyword>
<keyword evidence="9" id="KW-1185">Reference proteome</keyword>
<proteinExistence type="predicted"/>
<dbReference type="PROSITE" id="PS51746">
    <property type="entry name" value="PPM_2"/>
    <property type="match status" value="1"/>
</dbReference>
<evidence type="ECO:0000256" key="2">
    <source>
        <dbReference type="ARBA" id="ARBA00022801"/>
    </source>
</evidence>
<dbReference type="SUPFAM" id="SSF81606">
    <property type="entry name" value="PP2C-like"/>
    <property type="match status" value="1"/>
</dbReference>
<dbReference type="InterPro" id="IPR015655">
    <property type="entry name" value="PP2C"/>
</dbReference>
<dbReference type="STRING" id="4540.A0A3L6R0M3"/>
<evidence type="ECO:0000313" key="8">
    <source>
        <dbReference type="EMBL" id="RLM92323.1"/>
    </source>
</evidence>
<comment type="catalytic activity">
    <reaction evidence="5">
        <text>O-phospho-L-threonyl-[protein] + H2O = L-threonyl-[protein] + phosphate</text>
        <dbReference type="Rhea" id="RHEA:47004"/>
        <dbReference type="Rhea" id="RHEA-COMP:11060"/>
        <dbReference type="Rhea" id="RHEA-COMP:11605"/>
        <dbReference type="ChEBI" id="CHEBI:15377"/>
        <dbReference type="ChEBI" id="CHEBI:30013"/>
        <dbReference type="ChEBI" id="CHEBI:43474"/>
        <dbReference type="ChEBI" id="CHEBI:61977"/>
        <dbReference type="EC" id="3.1.3.16"/>
    </reaction>
</comment>
<comment type="catalytic activity">
    <reaction evidence="4">
        <text>O-phospho-L-seryl-[protein] + H2O = L-seryl-[protein] + phosphate</text>
        <dbReference type="Rhea" id="RHEA:20629"/>
        <dbReference type="Rhea" id="RHEA-COMP:9863"/>
        <dbReference type="Rhea" id="RHEA-COMP:11604"/>
        <dbReference type="ChEBI" id="CHEBI:15377"/>
        <dbReference type="ChEBI" id="CHEBI:29999"/>
        <dbReference type="ChEBI" id="CHEBI:43474"/>
        <dbReference type="ChEBI" id="CHEBI:83421"/>
        <dbReference type="EC" id="3.1.3.16"/>
    </reaction>
</comment>
<organism evidence="8 9">
    <name type="scientific">Panicum miliaceum</name>
    <name type="common">Proso millet</name>
    <name type="synonym">Broomcorn millet</name>
    <dbReference type="NCBI Taxonomy" id="4540"/>
    <lineage>
        <taxon>Eukaryota</taxon>
        <taxon>Viridiplantae</taxon>
        <taxon>Streptophyta</taxon>
        <taxon>Embryophyta</taxon>
        <taxon>Tracheophyta</taxon>
        <taxon>Spermatophyta</taxon>
        <taxon>Magnoliopsida</taxon>
        <taxon>Liliopsida</taxon>
        <taxon>Poales</taxon>
        <taxon>Poaceae</taxon>
        <taxon>PACMAD clade</taxon>
        <taxon>Panicoideae</taxon>
        <taxon>Panicodae</taxon>
        <taxon>Paniceae</taxon>
        <taxon>Panicinae</taxon>
        <taxon>Panicum</taxon>
        <taxon>Panicum sect. Panicum</taxon>
    </lineage>
</organism>
<dbReference type="AlphaFoldDB" id="A0A3L6R0M3"/>
<evidence type="ECO:0000256" key="6">
    <source>
        <dbReference type="SAM" id="MobiDB-lite"/>
    </source>
</evidence>
<dbReference type="EMBL" id="PQIB02000010">
    <property type="protein sequence ID" value="RLM92323.1"/>
    <property type="molecule type" value="Genomic_DNA"/>
</dbReference>
<feature type="compositionally biased region" description="Low complexity" evidence="6">
    <location>
        <begin position="1"/>
        <end position="13"/>
    </location>
</feature>
<dbReference type="PANTHER" id="PTHR47992">
    <property type="entry name" value="PROTEIN PHOSPHATASE"/>
    <property type="match status" value="1"/>
</dbReference>
<protein>
    <recommendedName>
        <fullName evidence="1">protein-serine/threonine phosphatase</fullName>
        <ecNumber evidence="1">3.1.3.16</ecNumber>
    </recommendedName>
</protein>
<dbReference type="GO" id="GO:0004722">
    <property type="term" value="F:protein serine/threonine phosphatase activity"/>
    <property type="evidence" value="ECO:0007669"/>
    <property type="project" value="UniProtKB-EC"/>
</dbReference>
<keyword evidence="3" id="KW-0904">Protein phosphatase</keyword>
<dbReference type="InterPro" id="IPR036457">
    <property type="entry name" value="PPM-type-like_dom_sf"/>
</dbReference>
<dbReference type="EC" id="3.1.3.16" evidence="1"/>
<dbReference type="OrthoDB" id="10264738at2759"/>
<dbReference type="InterPro" id="IPR001932">
    <property type="entry name" value="PPM-type_phosphatase-like_dom"/>
</dbReference>
<feature type="region of interest" description="Disordered" evidence="6">
    <location>
        <begin position="1"/>
        <end position="28"/>
    </location>
</feature>
<evidence type="ECO:0000256" key="5">
    <source>
        <dbReference type="ARBA" id="ARBA00048336"/>
    </source>
</evidence>
<sequence length="430" mass="45848">MSSSSSSSSAAAHQHPHHHHRRQGGGSGLVPLAALIKEEARTERRAGGGCRICARDEDARGSGVGGEPAEEEARRQRPLLRYGCAAQSKKGEDFFLLRTDCPRPSTSASSSAASPHPTFAVFAVLDGHNGNAAAIYTRDNLLNHVLSAMPRGLSREEWLHALPRALVAGFVKTDKEFQSKGMRERVTASGGEVGRLSVVGGAEIGPLRCWPGGLCLSRSIGDIDVGEFIVPVPYVKQVKLSIVGGRLIIASDGIWDALSSEAAAKSCRGLPAELAAKQVVKEALRTRGLKDDTTCIVVDIIPPGQTIRPPSPPKKMNKLRLIFRKKAKEPSQKLTKQHSGAGAVVEIFEEGSAMLSERLGPDWNGGHTSSSLFTCAICQVDLEPSEGISVHAGSIFSSSTKPWEGPFLCSDCRDKKDAMEGKRPSGVKVL</sequence>
<evidence type="ECO:0000259" key="7">
    <source>
        <dbReference type="PROSITE" id="PS51746"/>
    </source>
</evidence>
<reference evidence="9" key="1">
    <citation type="journal article" date="2019" name="Nat. Commun.">
        <title>The genome of broomcorn millet.</title>
        <authorList>
            <person name="Zou C."/>
            <person name="Miki D."/>
            <person name="Li D."/>
            <person name="Tang Q."/>
            <person name="Xiao L."/>
            <person name="Rajput S."/>
            <person name="Deng P."/>
            <person name="Jia W."/>
            <person name="Huang R."/>
            <person name="Zhang M."/>
            <person name="Sun Y."/>
            <person name="Hu J."/>
            <person name="Fu X."/>
            <person name="Schnable P.S."/>
            <person name="Li F."/>
            <person name="Zhang H."/>
            <person name="Feng B."/>
            <person name="Zhu X."/>
            <person name="Liu R."/>
            <person name="Schnable J.C."/>
            <person name="Zhu J.-K."/>
            <person name="Zhang H."/>
        </authorList>
    </citation>
    <scope>NUCLEOTIDE SEQUENCE [LARGE SCALE GENOMIC DNA]</scope>
</reference>
<evidence type="ECO:0000256" key="4">
    <source>
        <dbReference type="ARBA" id="ARBA00047761"/>
    </source>
</evidence>
<dbReference type="Gene3D" id="3.60.40.10">
    <property type="entry name" value="PPM-type phosphatase domain"/>
    <property type="match status" value="2"/>
</dbReference>
<name>A0A3L6R0M3_PANMI</name>